<comment type="caution">
    <text evidence="4">The sequence shown here is derived from an EMBL/GenBank/DDBJ whole genome shotgun (WGS) entry which is preliminary data.</text>
</comment>
<dbReference type="Gene3D" id="1.20.1270.180">
    <property type="match status" value="1"/>
</dbReference>
<feature type="domain" description="Lysozyme inhibitor LprI-like N-terminal" evidence="3">
    <location>
        <begin position="99"/>
        <end position="188"/>
    </location>
</feature>
<proteinExistence type="predicted"/>
<feature type="chain" id="PRO_5045461628" description="Lysozyme inhibitor LprI-like N-terminal domain-containing protein" evidence="2">
    <location>
        <begin position="23"/>
        <end position="194"/>
    </location>
</feature>
<keyword evidence="5" id="KW-1185">Reference proteome</keyword>
<dbReference type="Proteomes" id="UP000187412">
    <property type="component" value="Unassembled WGS sequence"/>
</dbReference>
<accession>A0ABX3H170</accession>
<evidence type="ECO:0000256" key="1">
    <source>
        <dbReference type="SAM" id="MobiDB-lite"/>
    </source>
</evidence>
<dbReference type="Pfam" id="PF07007">
    <property type="entry name" value="LprI"/>
    <property type="match status" value="1"/>
</dbReference>
<evidence type="ECO:0000256" key="2">
    <source>
        <dbReference type="SAM" id="SignalP"/>
    </source>
</evidence>
<protein>
    <recommendedName>
        <fullName evidence="3">Lysozyme inhibitor LprI-like N-terminal domain-containing protein</fullName>
    </recommendedName>
</protein>
<evidence type="ECO:0000259" key="3">
    <source>
        <dbReference type="Pfam" id="PF07007"/>
    </source>
</evidence>
<name>A0ABX3H170_PAEBO</name>
<dbReference type="PROSITE" id="PS51257">
    <property type="entry name" value="PROKAR_LIPOPROTEIN"/>
    <property type="match status" value="1"/>
</dbReference>
<organism evidence="4 5">
    <name type="scientific">Paenibacillus borealis</name>
    <dbReference type="NCBI Taxonomy" id="160799"/>
    <lineage>
        <taxon>Bacteria</taxon>
        <taxon>Bacillati</taxon>
        <taxon>Bacillota</taxon>
        <taxon>Bacilli</taxon>
        <taxon>Bacillales</taxon>
        <taxon>Paenibacillaceae</taxon>
        <taxon>Paenibacillus</taxon>
    </lineage>
</organism>
<dbReference type="PANTHER" id="PTHR39176">
    <property type="entry name" value="PERIPLASMIC PROTEIN-RELATED"/>
    <property type="match status" value="1"/>
</dbReference>
<dbReference type="PANTHER" id="PTHR39176:SF1">
    <property type="entry name" value="PERIPLASMIC PROTEIN"/>
    <property type="match status" value="1"/>
</dbReference>
<dbReference type="RefSeq" id="WP_076113434.1">
    <property type="nucleotide sequence ID" value="NZ_MPTB01000042.1"/>
</dbReference>
<evidence type="ECO:0000313" key="5">
    <source>
        <dbReference type="Proteomes" id="UP000187412"/>
    </source>
</evidence>
<feature type="region of interest" description="Disordered" evidence="1">
    <location>
        <begin position="25"/>
        <end position="76"/>
    </location>
</feature>
<keyword evidence="2" id="KW-0732">Signal</keyword>
<feature type="signal peptide" evidence="2">
    <location>
        <begin position="1"/>
        <end position="22"/>
    </location>
</feature>
<sequence length="194" mass="21236">MRKTMILTLLTCSLVFAGCSNNADSKVNSAEPDQTAQQTATAQAPATTLETTPVTTPEATPEETSPAIGQEPAAGSMKQDYLKKLDKIEEGLTDLQALSDEGTTASMIEAADKEYGRWDAALNEIYQVLKQQLPKDEMAKLKEKQLKWITERDETAAKAAAEFEGGTMEPLEYAATQSGVTKERCYELVELYMK</sequence>
<feature type="compositionally biased region" description="Low complexity" evidence="1">
    <location>
        <begin position="34"/>
        <end position="67"/>
    </location>
</feature>
<dbReference type="EMBL" id="MPTB01000042">
    <property type="protein sequence ID" value="OMD41966.1"/>
    <property type="molecule type" value="Genomic_DNA"/>
</dbReference>
<evidence type="ECO:0000313" key="4">
    <source>
        <dbReference type="EMBL" id="OMD41966.1"/>
    </source>
</evidence>
<dbReference type="InterPro" id="IPR009739">
    <property type="entry name" value="LprI-like_N"/>
</dbReference>
<reference evidence="4 5" key="1">
    <citation type="submission" date="2016-10" db="EMBL/GenBank/DDBJ databases">
        <title>Paenibacillus species isolates.</title>
        <authorList>
            <person name="Beno S.M."/>
        </authorList>
    </citation>
    <scope>NUCLEOTIDE SEQUENCE [LARGE SCALE GENOMIC DNA]</scope>
    <source>
        <strain evidence="4 5">FSL H7-0744</strain>
    </source>
</reference>
<gene>
    <name evidence="4" type="ORF">BSK56_26185</name>
</gene>